<evidence type="ECO:0000259" key="2">
    <source>
        <dbReference type="Pfam" id="PF01523"/>
    </source>
</evidence>
<dbReference type="AlphaFoldDB" id="A0A1Z5HXA7"/>
<accession>A0A1Z5HXA7</accession>
<reference evidence="6" key="1">
    <citation type="journal article" date="2017" name="Appl. Environ. Microbiol.">
        <title>Genomic Analysis of Calderihabitans maritimus KKC1, a Thermophilic, Hydrogenogenic, Carboxydotrophic Bacterium Isolated from Marine Sediment.</title>
        <authorList>
            <person name="Omae K."/>
            <person name="Yoneda Y."/>
            <person name="Fukuyama Y."/>
            <person name="Yoshida T."/>
            <person name="Sako Y."/>
        </authorList>
    </citation>
    <scope>NUCLEOTIDE SEQUENCE [LARGE SCALE GENOMIC DNA]</scope>
    <source>
        <strain evidence="6">KKC1</strain>
    </source>
</reference>
<feature type="domain" description="Metalloprotease TldD/E C-terminal" evidence="3">
    <location>
        <begin position="228"/>
        <end position="447"/>
    </location>
</feature>
<comment type="caution">
    <text evidence="5">The sequence shown here is derived from an EMBL/GenBank/DDBJ whole genome shotgun (WGS) entry which is preliminary data.</text>
</comment>
<dbReference type="InterPro" id="IPR045569">
    <property type="entry name" value="Metalloprtase-TldD/E_C"/>
</dbReference>
<dbReference type="InterPro" id="IPR036059">
    <property type="entry name" value="TldD/PmbA_sf"/>
</dbReference>
<dbReference type="InterPro" id="IPR035068">
    <property type="entry name" value="TldD/PmbA_N"/>
</dbReference>
<keyword evidence="6" id="KW-1185">Reference proteome</keyword>
<name>A0A1Z5HXA7_9FIRM</name>
<organism evidence="5 6">
    <name type="scientific">Calderihabitans maritimus</name>
    <dbReference type="NCBI Taxonomy" id="1246530"/>
    <lineage>
        <taxon>Bacteria</taxon>
        <taxon>Bacillati</taxon>
        <taxon>Bacillota</taxon>
        <taxon>Clostridia</taxon>
        <taxon>Neomoorellales</taxon>
        <taxon>Calderihabitantaceae</taxon>
        <taxon>Calderihabitans</taxon>
    </lineage>
</organism>
<evidence type="ECO:0000259" key="3">
    <source>
        <dbReference type="Pfam" id="PF19289"/>
    </source>
</evidence>
<comment type="similarity">
    <text evidence="1">Belongs to the peptidase U62 family.</text>
</comment>
<protein>
    <submittedName>
        <fullName evidence="5">C69 family peptidase</fullName>
    </submittedName>
</protein>
<dbReference type="GO" id="GO:0006508">
    <property type="term" value="P:proteolysis"/>
    <property type="evidence" value="ECO:0007669"/>
    <property type="project" value="InterPro"/>
</dbReference>
<dbReference type="InterPro" id="IPR002510">
    <property type="entry name" value="Metalloprtase-TldD/E_N"/>
</dbReference>
<dbReference type="InterPro" id="IPR047657">
    <property type="entry name" value="PmbA"/>
</dbReference>
<dbReference type="Proteomes" id="UP000197032">
    <property type="component" value="Unassembled WGS sequence"/>
</dbReference>
<dbReference type="PANTHER" id="PTHR43421:SF1">
    <property type="entry name" value="METALLOPROTEASE PMBA"/>
    <property type="match status" value="1"/>
</dbReference>
<dbReference type="SUPFAM" id="SSF111283">
    <property type="entry name" value="Putative modulator of DNA gyrase, PmbA/TldD"/>
    <property type="match status" value="1"/>
</dbReference>
<evidence type="ECO:0000313" key="6">
    <source>
        <dbReference type="Proteomes" id="UP000197032"/>
    </source>
</evidence>
<dbReference type="Gene3D" id="3.30.2290.10">
    <property type="entry name" value="PmbA/TldD superfamily"/>
    <property type="match status" value="1"/>
</dbReference>
<dbReference type="RefSeq" id="WP_088555149.1">
    <property type="nucleotide sequence ID" value="NZ_BDGJ01000198.1"/>
</dbReference>
<dbReference type="PANTHER" id="PTHR43421">
    <property type="entry name" value="METALLOPROTEASE PMBA"/>
    <property type="match status" value="1"/>
</dbReference>
<evidence type="ECO:0000259" key="4">
    <source>
        <dbReference type="Pfam" id="PF19290"/>
    </source>
</evidence>
<feature type="domain" description="Metalloprotease TldD/E central" evidence="4">
    <location>
        <begin position="117"/>
        <end position="221"/>
    </location>
</feature>
<dbReference type="Pfam" id="PF19289">
    <property type="entry name" value="PmbA_TldD_3rd"/>
    <property type="match status" value="1"/>
</dbReference>
<dbReference type="InterPro" id="IPR045570">
    <property type="entry name" value="Metalloprtase-TldD/E_cen_dom"/>
</dbReference>
<gene>
    <name evidence="5" type="ORF">KKC1_32580</name>
</gene>
<dbReference type="Pfam" id="PF19290">
    <property type="entry name" value="PmbA_TldD_2nd"/>
    <property type="match status" value="1"/>
</dbReference>
<dbReference type="Pfam" id="PF01523">
    <property type="entry name" value="PmbA_TldD_1st"/>
    <property type="match status" value="1"/>
</dbReference>
<dbReference type="EMBL" id="BDGJ01000198">
    <property type="protein sequence ID" value="GAW94144.1"/>
    <property type="molecule type" value="Genomic_DNA"/>
</dbReference>
<evidence type="ECO:0000313" key="5">
    <source>
        <dbReference type="EMBL" id="GAW94144.1"/>
    </source>
</evidence>
<dbReference type="GO" id="GO:0005829">
    <property type="term" value="C:cytosol"/>
    <property type="evidence" value="ECO:0007669"/>
    <property type="project" value="TreeGrafter"/>
</dbReference>
<proteinExistence type="inferred from homology"/>
<evidence type="ECO:0000256" key="1">
    <source>
        <dbReference type="ARBA" id="ARBA00005836"/>
    </source>
</evidence>
<dbReference type="OrthoDB" id="9803213at2"/>
<feature type="domain" description="Metalloprotease TldD/E N-terminal" evidence="2">
    <location>
        <begin position="26"/>
        <end position="88"/>
    </location>
</feature>
<dbReference type="GO" id="GO:0008237">
    <property type="term" value="F:metallopeptidase activity"/>
    <property type="evidence" value="ECO:0007669"/>
    <property type="project" value="InterPro"/>
</dbReference>
<sequence>MIPDRLQQIAEQVVSKAQKAGAELSEAFLSQEAELTIEVSGQEIETLKKAEQTGLGLRVIRAGRMGFAYTTDLSAAALEEVVQRALENSDSAQPDEFNQLPGPVREYPRLDLFDPSIPETPVEKKIALAMEIEREARRYDPRVKITERCAYQDSVYTVCLANSLGLSSCYRGAFCGASAFIVAEEDGDSQTGFGLQYSLHFQDLDPAQVGREAAEKGVRMLGAREVKTQKAALVLDPYVATGFLGILAPALTAEAVQKGKSLFAGKVGEQVASPALTLIDDGTREGGIVSAPFDGEGVPTGKTVLIRDGRLEGFLYNTYTAAKEGVKSTGNATRRSFRSTPEVGTTNFYIQVGTVTREQLIKEVDKGLYVTEVMGLHTANPISGDFSLGAAGLWIEQGEFKGPVRGVVIAGNILELLRSVDGVADDLTFFISKGSPTLRVARITISGS</sequence>